<dbReference type="EMBL" id="AP011526">
    <property type="protein sequence ID" value="BAP60599.1"/>
    <property type="molecule type" value="Genomic_DNA"/>
</dbReference>
<protein>
    <submittedName>
        <fullName evidence="2">Uncharacterized protein</fullName>
    </submittedName>
</protein>
<name>A0A2Z5PCX0_METMI</name>
<feature type="transmembrane region" description="Helical" evidence="1">
    <location>
        <begin position="50"/>
        <end position="67"/>
    </location>
</feature>
<feature type="transmembrane region" description="Helical" evidence="1">
    <location>
        <begin position="12"/>
        <end position="44"/>
    </location>
</feature>
<dbReference type="KEGG" id="mmak:MMKA1_04820"/>
<keyword evidence="1" id="KW-0472">Membrane</keyword>
<evidence type="ECO:0000313" key="3">
    <source>
        <dbReference type="Proteomes" id="UP000264208"/>
    </source>
</evidence>
<dbReference type="GeneID" id="41278901"/>
<dbReference type="Proteomes" id="UP000264208">
    <property type="component" value="Chromosome"/>
</dbReference>
<proteinExistence type="predicted"/>
<feature type="transmembrane region" description="Helical" evidence="1">
    <location>
        <begin position="76"/>
        <end position="94"/>
    </location>
</feature>
<sequence>MRKKSSDSIILTILLIGLLFILALSQNFNVLIIVIGALVLSIILQGKVDFVTTVLAIVSVLLLKSFWDSQSAPEEIVQTIIPVALGLYLLYILGKK</sequence>
<keyword evidence="1" id="KW-0812">Transmembrane</keyword>
<evidence type="ECO:0000313" key="2">
    <source>
        <dbReference type="EMBL" id="BAP60599.1"/>
    </source>
</evidence>
<accession>A0A2Z5PCX0</accession>
<keyword evidence="1" id="KW-1133">Transmembrane helix</keyword>
<dbReference type="AlphaFoldDB" id="A0A2Z5PCX0"/>
<reference evidence="2 3" key="1">
    <citation type="submission" date="2009-06" db="EMBL/GenBank/DDBJ databases">
        <title>Molecular Evidence for Microbiologically Influenced Corrosion from genome of Methanogen.</title>
        <authorList>
            <person name="Ito N."/>
            <person name="Tsurumaru H."/>
            <person name="Shimizu A."/>
            <person name="Harada T."/>
            <person name="Hosoyama A."/>
            <person name="Horikawa H."/>
            <person name="Wakai S."/>
            <person name="Sasaki K."/>
            <person name="Nishijima K."/>
            <person name="Ataku H."/>
            <person name="Yamazaki J."/>
            <person name="Mise M."/>
            <person name="Yamazaki S."/>
            <person name="Tanikawa S."/>
            <person name="Harayama S."/>
            <person name="Fujita N."/>
        </authorList>
    </citation>
    <scope>NUCLEOTIDE SEQUENCE [LARGE SCALE GENOMIC DNA]</scope>
    <source>
        <strain evidence="3">KA1 ( NBRC 102054)</strain>
    </source>
</reference>
<evidence type="ECO:0000256" key="1">
    <source>
        <dbReference type="SAM" id="Phobius"/>
    </source>
</evidence>
<organism evidence="2 3">
    <name type="scientific">Methanococcus maripaludis KA1</name>
    <dbReference type="NCBI Taxonomy" id="637914"/>
    <lineage>
        <taxon>Archaea</taxon>
        <taxon>Methanobacteriati</taxon>
        <taxon>Methanobacteriota</taxon>
        <taxon>Methanomada group</taxon>
        <taxon>Methanococci</taxon>
        <taxon>Methanococcales</taxon>
        <taxon>Methanococcaceae</taxon>
        <taxon>Methanococcus</taxon>
    </lineage>
</organism>
<gene>
    <name evidence="2" type="ORF">MMKA1_04820</name>
</gene>
<dbReference type="RefSeq" id="WP_146778042.1">
    <property type="nucleotide sequence ID" value="NZ_AP011526.1"/>
</dbReference>